<dbReference type="FunFam" id="3.40.50.300:FF:000032">
    <property type="entry name" value="Export ABC transporter ATP-binding protein"/>
    <property type="match status" value="1"/>
</dbReference>
<dbReference type="GO" id="GO:0016887">
    <property type="term" value="F:ATP hydrolysis activity"/>
    <property type="evidence" value="ECO:0007669"/>
    <property type="project" value="InterPro"/>
</dbReference>
<dbReference type="SMART" id="SM00382">
    <property type="entry name" value="AAA"/>
    <property type="match status" value="1"/>
</dbReference>
<reference evidence="5 6" key="1">
    <citation type="journal article" date="2016" name="Nat. Commun.">
        <title>Thousands of microbial genomes shed light on interconnected biogeochemical processes in an aquifer system.</title>
        <authorList>
            <person name="Anantharaman K."/>
            <person name="Brown C.T."/>
            <person name="Hug L.A."/>
            <person name="Sharon I."/>
            <person name="Castelle C.J."/>
            <person name="Probst A.J."/>
            <person name="Thomas B.C."/>
            <person name="Singh A."/>
            <person name="Wilkins M.J."/>
            <person name="Karaoz U."/>
            <person name="Brodie E.L."/>
            <person name="Williams K.H."/>
            <person name="Hubbard S.S."/>
            <person name="Banfield J.F."/>
        </authorList>
    </citation>
    <scope>NUCLEOTIDE SEQUENCE [LARGE SCALE GENOMIC DNA]</scope>
</reference>
<organism evidence="5 6">
    <name type="scientific">Candidatus Wolfebacteria bacterium RBG_13_41_7</name>
    <dbReference type="NCBI Taxonomy" id="1802554"/>
    <lineage>
        <taxon>Bacteria</taxon>
        <taxon>Candidatus Wolfeibacteriota</taxon>
    </lineage>
</organism>
<dbReference type="Pfam" id="PF00005">
    <property type="entry name" value="ABC_tran"/>
    <property type="match status" value="1"/>
</dbReference>
<dbReference type="InterPro" id="IPR003439">
    <property type="entry name" value="ABC_transporter-like_ATP-bd"/>
</dbReference>
<dbReference type="PROSITE" id="PS50893">
    <property type="entry name" value="ABC_TRANSPORTER_2"/>
    <property type="match status" value="1"/>
</dbReference>
<dbReference type="InterPro" id="IPR017871">
    <property type="entry name" value="ABC_transporter-like_CS"/>
</dbReference>
<dbReference type="EMBL" id="MGIO01000009">
    <property type="protein sequence ID" value="OGM90167.1"/>
    <property type="molecule type" value="Genomic_DNA"/>
</dbReference>
<dbReference type="GO" id="GO:0005524">
    <property type="term" value="F:ATP binding"/>
    <property type="evidence" value="ECO:0007669"/>
    <property type="project" value="UniProtKB-KW"/>
</dbReference>
<dbReference type="CDD" id="cd03255">
    <property type="entry name" value="ABC_MJ0796_LolCDE_FtsE"/>
    <property type="match status" value="1"/>
</dbReference>
<dbReference type="Proteomes" id="UP000182002">
    <property type="component" value="Unassembled WGS sequence"/>
</dbReference>
<dbReference type="GO" id="GO:0098796">
    <property type="term" value="C:membrane protein complex"/>
    <property type="evidence" value="ECO:0007669"/>
    <property type="project" value="UniProtKB-ARBA"/>
</dbReference>
<keyword evidence="3 5" id="KW-0067">ATP-binding</keyword>
<comment type="caution">
    <text evidence="5">The sequence shown here is derived from an EMBL/GenBank/DDBJ whole genome shotgun (WGS) entry which is preliminary data.</text>
</comment>
<keyword evidence="1" id="KW-0813">Transport</keyword>
<evidence type="ECO:0000313" key="5">
    <source>
        <dbReference type="EMBL" id="OGM90167.1"/>
    </source>
</evidence>
<name>A0A1F8DNG6_9BACT</name>
<dbReference type="InterPro" id="IPR017911">
    <property type="entry name" value="MacB-like_ATP-bd"/>
</dbReference>
<dbReference type="GO" id="GO:0022857">
    <property type="term" value="F:transmembrane transporter activity"/>
    <property type="evidence" value="ECO:0007669"/>
    <property type="project" value="UniProtKB-ARBA"/>
</dbReference>
<evidence type="ECO:0000256" key="3">
    <source>
        <dbReference type="ARBA" id="ARBA00022840"/>
    </source>
</evidence>
<dbReference type="PROSITE" id="PS00211">
    <property type="entry name" value="ABC_TRANSPORTER_1"/>
    <property type="match status" value="1"/>
</dbReference>
<gene>
    <name evidence="5" type="ORF">A3J77_00730</name>
</gene>
<feature type="domain" description="ABC transporter" evidence="4">
    <location>
        <begin position="4"/>
        <end position="239"/>
    </location>
</feature>
<evidence type="ECO:0000256" key="1">
    <source>
        <dbReference type="ARBA" id="ARBA00022448"/>
    </source>
</evidence>
<dbReference type="InterPro" id="IPR027417">
    <property type="entry name" value="P-loop_NTPase"/>
</dbReference>
<dbReference type="PANTHER" id="PTHR24220:SF86">
    <property type="entry name" value="ABC TRANSPORTER ABCH.1"/>
    <property type="match status" value="1"/>
</dbReference>
<keyword evidence="2" id="KW-0547">Nucleotide-binding</keyword>
<dbReference type="GO" id="GO:0005886">
    <property type="term" value="C:plasma membrane"/>
    <property type="evidence" value="ECO:0007669"/>
    <property type="project" value="TreeGrafter"/>
</dbReference>
<accession>A0A1F8DNG6</accession>
<evidence type="ECO:0000313" key="6">
    <source>
        <dbReference type="Proteomes" id="UP000182002"/>
    </source>
</evidence>
<dbReference type="AlphaFoldDB" id="A0A1F8DNG6"/>
<dbReference type="Gene3D" id="3.40.50.300">
    <property type="entry name" value="P-loop containing nucleotide triphosphate hydrolases"/>
    <property type="match status" value="1"/>
</dbReference>
<dbReference type="InterPro" id="IPR015854">
    <property type="entry name" value="ABC_transpr_LolD-like"/>
</dbReference>
<evidence type="ECO:0000259" key="4">
    <source>
        <dbReference type="PROSITE" id="PS50893"/>
    </source>
</evidence>
<dbReference type="SUPFAM" id="SSF52540">
    <property type="entry name" value="P-loop containing nucleoside triphosphate hydrolases"/>
    <property type="match status" value="1"/>
</dbReference>
<dbReference type="PANTHER" id="PTHR24220">
    <property type="entry name" value="IMPORT ATP-BINDING PROTEIN"/>
    <property type="match status" value="1"/>
</dbReference>
<dbReference type="InterPro" id="IPR003593">
    <property type="entry name" value="AAA+_ATPase"/>
</dbReference>
<proteinExistence type="predicted"/>
<sequence>MPLIEAKNVIKSYSGDSVETPALRGVSFDIKEGEFVTIMGPSGSGKSTLLHILGFLDEQTEGEYFFDGKAITDYSSEELAHVRNKKMGFIFQSFNLLPRTTVFENVKLPLYYSRVKESSWENLASKAIEMVGLSHRAHHLTSQLSGGEQQRAAIARALVNSPQVIFADEPTGNLDSKSGGQIMEFLEKLNSMGHTIVLITHETYTAEYSQRIIRLKDGEIESDKIVDHDHRRTGKDHFMK</sequence>
<protein>
    <submittedName>
        <fullName evidence="5">Macrolide ABC transporter ATP-binding protein</fullName>
    </submittedName>
</protein>
<evidence type="ECO:0000256" key="2">
    <source>
        <dbReference type="ARBA" id="ARBA00022741"/>
    </source>
</evidence>